<comment type="caution">
    <text evidence="2">The sequence shown here is derived from an EMBL/GenBank/DDBJ whole genome shotgun (WGS) entry which is preliminary data.</text>
</comment>
<protein>
    <submittedName>
        <fullName evidence="2">Uncharacterized protein</fullName>
    </submittedName>
</protein>
<organism evidence="2 3">
    <name type="scientific">Oryzias melastigma</name>
    <name type="common">Marine medaka</name>
    <dbReference type="NCBI Taxonomy" id="30732"/>
    <lineage>
        <taxon>Eukaryota</taxon>
        <taxon>Metazoa</taxon>
        <taxon>Chordata</taxon>
        <taxon>Craniata</taxon>
        <taxon>Vertebrata</taxon>
        <taxon>Euteleostomi</taxon>
        <taxon>Actinopterygii</taxon>
        <taxon>Neopterygii</taxon>
        <taxon>Teleostei</taxon>
        <taxon>Neoteleostei</taxon>
        <taxon>Acanthomorphata</taxon>
        <taxon>Ovalentaria</taxon>
        <taxon>Atherinomorphae</taxon>
        <taxon>Beloniformes</taxon>
        <taxon>Adrianichthyidae</taxon>
        <taxon>Oryziinae</taxon>
        <taxon>Oryzias</taxon>
    </lineage>
</organism>
<feature type="region of interest" description="Disordered" evidence="1">
    <location>
        <begin position="41"/>
        <end position="94"/>
    </location>
</feature>
<proteinExistence type="predicted"/>
<accession>A0A834FTD0</accession>
<evidence type="ECO:0000313" key="2">
    <source>
        <dbReference type="EMBL" id="KAF6739805.1"/>
    </source>
</evidence>
<dbReference type="AlphaFoldDB" id="A0A834FTD0"/>
<evidence type="ECO:0000313" key="3">
    <source>
        <dbReference type="Proteomes" id="UP000646548"/>
    </source>
</evidence>
<reference evidence="2" key="1">
    <citation type="journal article" name="BMC Genomics">
        <title>Long-read sequencing and de novo genome assembly of marine medaka (Oryzias melastigma).</title>
        <authorList>
            <person name="Liang P."/>
            <person name="Saqib H.S.A."/>
            <person name="Ni X."/>
            <person name="Shen Y."/>
        </authorList>
    </citation>
    <scope>NUCLEOTIDE SEQUENCE</scope>
    <source>
        <strain evidence="2">Bigg-433</strain>
    </source>
</reference>
<dbReference type="EMBL" id="WKFB01000003">
    <property type="protein sequence ID" value="KAF6739805.1"/>
    <property type="molecule type" value="Genomic_DNA"/>
</dbReference>
<name>A0A834FTD0_ORYME</name>
<evidence type="ECO:0000256" key="1">
    <source>
        <dbReference type="SAM" id="MobiDB-lite"/>
    </source>
</evidence>
<gene>
    <name evidence="2" type="ORF">FQA47_016099</name>
</gene>
<feature type="compositionally biased region" description="Basic and acidic residues" evidence="1">
    <location>
        <begin position="43"/>
        <end position="57"/>
    </location>
</feature>
<sequence>MLFTRDESARSLVDSSLVNSKLLHLLNDCGHDFRNLLFQKSLPPEDGRHATEAHPEAPEDPISPPSSRLKHHLSRSPLKTHPSPTHSKVSEDMLFTRDESARSLVDSSLVNSKLLHLLNDCGHDFRNLLFQKSLPPEDGGHAT</sequence>
<dbReference type="Proteomes" id="UP000646548">
    <property type="component" value="Unassembled WGS sequence"/>
</dbReference>